<dbReference type="SMART" id="SM00320">
    <property type="entry name" value="WD40"/>
    <property type="match status" value="5"/>
</dbReference>
<dbReference type="GO" id="GO:0061672">
    <property type="term" value="C:glutathione hydrolase complex"/>
    <property type="evidence" value="ECO:0007669"/>
    <property type="project" value="EnsemblFungi"/>
</dbReference>
<dbReference type="InterPro" id="IPR017149">
    <property type="entry name" value="GSH_degradosome_Dug2"/>
</dbReference>
<dbReference type="InterPro" id="IPR051458">
    <property type="entry name" value="Cyt/Met_Dipeptidase"/>
</dbReference>
<dbReference type="InterPro" id="IPR011650">
    <property type="entry name" value="Peptidase_M20_dimer"/>
</dbReference>
<keyword evidence="3" id="KW-0479">Metal-binding</keyword>
<dbReference type="SUPFAM" id="SSF50978">
    <property type="entry name" value="WD40 repeat-like"/>
    <property type="match status" value="1"/>
</dbReference>
<dbReference type="Pfam" id="PF07687">
    <property type="entry name" value="M20_dimer"/>
    <property type="match status" value="1"/>
</dbReference>
<dbReference type="Gene3D" id="3.30.70.360">
    <property type="match status" value="1"/>
</dbReference>
<dbReference type="GeneID" id="30145563"/>
<accession>A0A1E3R135</accession>
<dbReference type="OrthoDB" id="7832001at2759"/>
<evidence type="ECO:0000256" key="5">
    <source>
        <dbReference type="PROSITE-ProRule" id="PRU00221"/>
    </source>
</evidence>
<gene>
    <name evidence="8" type="ORF">BABINDRAFT_159524</name>
</gene>
<feature type="compositionally biased region" description="Low complexity" evidence="6">
    <location>
        <begin position="218"/>
        <end position="240"/>
    </location>
</feature>
<dbReference type="SUPFAM" id="SSF53187">
    <property type="entry name" value="Zn-dependent exopeptidases"/>
    <property type="match status" value="1"/>
</dbReference>
<dbReference type="InterPro" id="IPR015943">
    <property type="entry name" value="WD40/YVTN_repeat-like_dom_sf"/>
</dbReference>
<keyword evidence="5" id="KW-0853">WD repeat</keyword>
<evidence type="ECO:0000259" key="7">
    <source>
        <dbReference type="Pfam" id="PF07687"/>
    </source>
</evidence>
<dbReference type="InterPro" id="IPR001680">
    <property type="entry name" value="WD40_rpt"/>
</dbReference>
<reference evidence="9" key="1">
    <citation type="submission" date="2016-05" db="EMBL/GenBank/DDBJ databases">
        <title>Comparative genomics of biotechnologically important yeasts.</title>
        <authorList>
            <consortium name="DOE Joint Genome Institute"/>
            <person name="Riley R."/>
            <person name="Haridas S."/>
            <person name="Wolfe K.H."/>
            <person name="Lopes M.R."/>
            <person name="Hittinger C.T."/>
            <person name="Goker M."/>
            <person name="Salamov A."/>
            <person name="Wisecaver J."/>
            <person name="Long T.M."/>
            <person name="Aerts A.L."/>
            <person name="Barry K."/>
            <person name="Choi C."/>
            <person name="Clum A."/>
            <person name="Coughlan A.Y."/>
            <person name="Deshpande S."/>
            <person name="Douglass A.P."/>
            <person name="Hanson S.J."/>
            <person name="Klenk H.-P."/>
            <person name="Labutti K."/>
            <person name="Lapidus A."/>
            <person name="Lindquist E."/>
            <person name="Lipzen A."/>
            <person name="Meier-Kolthoff J.P."/>
            <person name="Ohm R.A."/>
            <person name="Otillar R.P."/>
            <person name="Pangilinan J."/>
            <person name="Peng Y."/>
            <person name="Rokas A."/>
            <person name="Rosa C.A."/>
            <person name="Scheuner C."/>
            <person name="Sibirny A.A."/>
            <person name="Slot J.C."/>
            <person name="Stielow J.B."/>
            <person name="Sun H."/>
            <person name="Kurtzman C.P."/>
            <person name="Blackwell M."/>
            <person name="Grigoriev I.V."/>
            <person name="Jeffries T.W."/>
        </authorList>
    </citation>
    <scope>NUCLEOTIDE SEQUENCE [LARGE SCALE GENOMIC DNA]</scope>
    <source>
        <strain evidence="9">NRRL Y-12698</strain>
    </source>
</reference>
<dbReference type="RefSeq" id="XP_018988390.1">
    <property type="nucleotide sequence ID" value="XM_019127710.1"/>
</dbReference>
<evidence type="ECO:0000313" key="8">
    <source>
        <dbReference type="EMBL" id="ODQ83062.1"/>
    </source>
</evidence>
<evidence type="ECO:0000313" key="9">
    <source>
        <dbReference type="Proteomes" id="UP000094336"/>
    </source>
</evidence>
<dbReference type="GO" id="GO:0036374">
    <property type="term" value="F:glutathione hydrolase activity"/>
    <property type="evidence" value="ECO:0007669"/>
    <property type="project" value="EnsemblFungi"/>
</dbReference>
<name>A0A1E3R135_9ASCO</name>
<dbReference type="GO" id="GO:0034399">
    <property type="term" value="C:nuclear periphery"/>
    <property type="evidence" value="ECO:0007669"/>
    <property type="project" value="EnsemblFungi"/>
</dbReference>
<evidence type="ECO:0000256" key="3">
    <source>
        <dbReference type="ARBA" id="ARBA00022723"/>
    </source>
</evidence>
<evidence type="ECO:0000256" key="2">
    <source>
        <dbReference type="ARBA" id="ARBA00022670"/>
    </source>
</evidence>
<dbReference type="InterPro" id="IPR002933">
    <property type="entry name" value="Peptidase_M20"/>
</dbReference>
<dbReference type="EMBL" id="KV454426">
    <property type="protein sequence ID" value="ODQ83062.1"/>
    <property type="molecule type" value="Genomic_DNA"/>
</dbReference>
<organism evidence="8 9">
    <name type="scientific">Babjeviella inositovora NRRL Y-12698</name>
    <dbReference type="NCBI Taxonomy" id="984486"/>
    <lineage>
        <taxon>Eukaryota</taxon>
        <taxon>Fungi</taxon>
        <taxon>Dikarya</taxon>
        <taxon>Ascomycota</taxon>
        <taxon>Saccharomycotina</taxon>
        <taxon>Pichiomycetes</taxon>
        <taxon>Serinales incertae sedis</taxon>
        <taxon>Babjeviella</taxon>
    </lineage>
</organism>
<protein>
    <recommendedName>
        <fullName evidence="7">Peptidase M20 dimerisation domain-containing protein</fullName>
    </recommendedName>
</protein>
<feature type="compositionally biased region" description="Low complexity" evidence="6">
    <location>
        <begin position="569"/>
        <end position="583"/>
    </location>
</feature>
<dbReference type="Gene3D" id="2.130.10.10">
    <property type="entry name" value="YVTN repeat-like/Quinoprotein amine dehydrogenase"/>
    <property type="match status" value="2"/>
</dbReference>
<feature type="domain" description="Peptidase M20 dimerisation" evidence="7">
    <location>
        <begin position="716"/>
        <end position="852"/>
    </location>
</feature>
<comment type="similarity">
    <text evidence="1">Belongs to the peptidase M20A family.</text>
</comment>
<dbReference type="AlphaFoldDB" id="A0A1E3R135"/>
<keyword evidence="4" id="KW-0378">Hydrolase</keyword>
<dbReference type="PANTHER" id="PTHR43270:SF8">
    <property type="entry name" value="DI- AND TRIPEPTIDASE DUG2-RELATED"/>
    <property type="match status" value="1"/>
</dbReference>
<dbReference type="GO" id="GO:0042802">
    <property type="term" value="F:identical protein binding"/>
    <property type="evidence" value="ECO:0007669"/>
    <property type="project" value="EnsemblFungi"/>
</dbReference>
<evidence type="ECO:0000256" key="6">
    <source>
        <dbReference type="SAM" id="MobiDB-lite"/>
    </source>
</evidence>
<evidence type="ECO:0000256" key="4">
    <source>
        <dbReference type="ARBA" id="ARBA00022801"/>
    </source>
</evidence>
<sequence>MGLSSLHPNDSVMWLSLSVPESYDTTLRNSPLPNTNSESSLAANNSLPSFVHKWSHGYSIISVVALPQLGLLWVGTQNGKILVLDLDAYEKRAELSGHAGSVLCLAASSCEQYVFSAGCDSLVKVWSVKRLEEMLTIYSLVDIGDIFSIAWSQSLKTLYFGAQNASVSWVTLDLGEDEDHRETSGETSDENRNETPSEARGQSQGLGTFPLSHANTDSSTVSSTISSTGSSPSPSTVPVPGLVARPDRLPSRRWDKFFDSKGPGGSMNPLQTKSPAQQTSMLIEVPSANIKRYAHNGYVYAMKLVPGLDFGAFQAHELLFTSGGDGFVRIWGLAGGLRLLASLDNEDCVLCLDISGTYLYAGLTDGQVKIWDLSTLQLIKNLKFQAEGDVQAIATNNYCIFKVTKSGVYKWRLTGEKKEDWMAHGGNALAVSIFQRGGRYFLVSGGVDNSVIVWCLDDFQNPPQSSELQNFGNDHLLETLERFVAYQTVSKNPEQHMHDSRQCAGFLYRLFMRYGAVAELISTDCGNPIVYACFKAIKRGVSEARASDSSVSDSSDATGKASSETSKPSGNSSGDASGSSGDGVFSESASRSPCPRVLWYGHYDVIEAIDDTWHTNPFQLIAKNGNLYGRGVTDNKGPVLAAIFAVAELASAGELASDVVFLIEGEEEYGSRGFRAAVERNREQIGHIDWILLSNSYWLDDHTPCLNYGLRGVVKASVEIGSDRPDRHSGVDGGVSREPTMDLIRLLGTLSDDDGRVMVPDFYNTVKELSPEDIEYFHELADAIKVDVNPEALMRRWVKPSLTVHKVTVSGPDNNTVISQFARATLSIRTIPEQDTEAIKQNLEAYLEEKFRQLQSDNRLSVDVQVVAEPWLGDPRNAAFQILRQEIVAAWGVEPLFIREGGSIPTLRYMEKVFGAPVAQIPCGQASDNAHLDNEKLRVTNLFKLKEILKGTILKLPVRPSA</sequence>
<dbReference type="PROSITE" id="PS50294">
    <property type="entry name" value="WD_REPEATS_REGION"/>
    <property type="match status" value="1"/>
</dbReference>
<feature type="region of interest" description="Disordered" evidence="6">
    <location>
        <begin position="176"/>
        <end position="247"/>
    </location>
</feature>
<dbReference type="PANTHER" id="PTHR43270">
    <property type="entry name" value="BETA-ALA-HIS DIPEPTIDASE"/>
    <property type="match status" value="1"/>
</dbReference>
<dbReference type="GO" id="GO:0006751">
    <property type="term" value="P:glutathione catabolic process"/>
    <property type="evidence" value="ECO:0007669"/>
    <property type="project" value="EnsemblFungi"/>
</dbReference>
<evidence type="ECO:0000256" key="1">
    <source>
        <dbReference type="ARBA" id="ARBA00006247"/>
    </source>
</evidence>
<dbReference type="Proteomes" id="UP000094336">
    <property type="component" value="Unassembled WGS sequence"/>
</dbReference>
<dbReference type="PIRSF" id="PIRSF037237">
    <property type="entry name" value="Peptidase_WD_repeats_DUG2"/>
    <property type="match status" value="1"/>
</dbReference>
<keyword evidence="9" id="KW-1185">Reference proteome</keyword>
<dbReference type="Pfam" id="PF01546">
    <property type="entry name" value="Peptidase_M20"/>
    <property type="match status" value="1"/>
</dbReference>
<feature type="compositionally biased region" description="Basic and acidic residues" evidence="6">
    <location>
        <begin position="178"/>
        <end position="197"/>
    </location>
</feature>
<dbReference type="GO" id="GO:0046872">
    <property type="term" value="F:metal ion binding"/>
    <property type="evidence" value="ECO:0007669"/>
    <property type="project" value="UniProtKB-KW"/>
</dbReference>
<dbReference type="InterPro" id="IPR036322">
    <property type="entry name" value="WD40_repeat_dom_sf"/>
</dbReference>
<feature type="repeat" description="WD" evidence="5">
    <location>
        <begin position="95"/>
        <end position="136"/>
    </location>
</feature>
<dbReference type="GO" id="GO:0005737">
    <property type="term" value="C:cytoplasm"/>
    <property type="evidence" value="ECO:0007669"/>
    <property type="project" value="EnsemblFungi"/>
</dbReference>
<keyword evidence="2" id="KW-0645">Protease</keyword>
<dbReference type="Pfam" id="PF00400">
    <property type="entry name" value="WD40"/>
    <property type="match status" value="2"/>
</dbReference>
<dbReference type="PROSITE" id="PS50082">
    <property type="entry name" value="WD_REPEATS_2"/>
    <property type="match status" value="2"/>
</dbReference>
<proteinExistence type="inferred from homology"/>
<feature type="compositionally biased region" description="Low complexity" evidence="6">
    <location>
        <begin position="547"/>
        <end position="557"/>
    </location>
</feature>
<dbReference type="STRING" id="984486.A0A1E3R135"/>
<feature type="repeat" description="WD" evidence="5">
    <location>
        <begin position="355"/>
        <end position="381"/>
    </location>
</feature>
<dbReference type="Gene3D" id="3.40.630.10">
    <property type="entry name" value="Zn peptidases"/>
    <property type="match status" value="1"/>
</dbReference>
<feature type="region of interest" description="Disordered" evidence="6">
    <location>
        <begin position="545"/>
        <end position="592"/>
    </location>
</feature>
<dbReference type="GO" id="GO:0006508">
    <property type="term" value="P:proteolysis"/>
    <property type="evidence" value="ECO:0007669"/>
    <property type="project" value="UniProtKB-KW"/>
</dbReference>